<sequence>MRQVLLCNGLGDVVLLHVEYNNHWVLFEWARSTNQLTFYDSLADNNPVDSPVLRRKDFAFIEWLDSSSESQSVNRGMSSATAAVEQLQKQADTSMPVPWTTEHL</sequence>
<gene>
    <name evidence="2" type="ORF">ColLi_13245</name>
</gene>
<dbReference type="EMBL" id="BPPX01000053">
    <property type="protein sequence ID" value="GJC90407.1"/>
    <property type="molecule type" value="Genomic_DNA"/>
</dbReference>
<feature type="compositionally biased region" description="Polar residues" evidence="1">
    <location>
        <begin position="84"/>
        <end position="93"/>
    </location>
</feature>
<keyword evidence="3" id="KW-1185">Reference proteome</keyword>
<name>A0AA37H1X3_9PEZI</name>
<organism evidence="2 3">
    <name type="scientific">Colletotrichum liriopes</name>
    <dbReference type="NCBI Taxonomy" id="708192"/>
    <lineage>
        <taxon>Eukaryota</taxon>
        <taxon>Fungi</taxon>
        <taxon>Dikarya</taxon>
        <taxon>Ascomycota</taxon>
        <taxon>Pezizomycotina</taxon>
        <taxon>Sordariomycetes</taxon>
        <taxon>Hypocreomycetidae</taxon>
        <taxon>Glomerellales</taxon>
        <taxon>Glomerellaceae</taxon>
        <taxon>Colletotrichum</taxon>
        <taxon>Colletotrichum spaethianum species complex</taxon>
    </lineage>
</organism>
<dbReference type="AlphaFoldDB" id="A0AA37H1X3"/>
<comment type="caution">
    <text evidence="2">The sequence shown here is derived from an EMBL/GenBank/DDBJ whole genome shotgun (WGS) entry which is preliminary data.</text>
</comment>
<accession>A0AA37H1X3</accession>
<protein>
    <submittedName>
        <fullName evidence="2">Uncharacterized protein</fullName>
    </submittedName>
</protein>
<evidence type="ECO:0000313" key="3">
    <source>
        <dbReference type="Proteomes" id="UP001055172"/>
    </source>
</evidence>
<evidence type="ECO:0000256" key="1">
    <source>
        <dbReference type="SAM" id="MobiDB-lite"/>
    </source>
</evidence>
<proteinExistence type="predicted"/>
<feature type="region of interest" description="Disordered" evidence="1">
    <location>
        <begin position="84"/>
        <end position="104"/>
    </location>
</feature>
<evidence type="ECO:0000313" key="2">
    <source>
        <dbReference type="EMBL" id="GJC90407.1"/>
    </source>
</evidence>
<dbReference type="Proteomes" id="UP001055172">
    <property type="component" value="Unassembled WGS sequence"/>
</dbReference>
<reference evidence="2 3" key="1">
    <citation type="submission" date="2021-07" db="EMBL/GenBank/DDBJ databases">
        <title>Genome data of Colletotrichum spaethianum.</title>
        <authorList>
            <person name="Utami Y.D."/>
            <person name="Hiruma K."/>
        </authorList>
    </citation>
    <scope>NUCLEOTIDE SEQUENCE [LARGE SCALE GENOMIC DNA]</scope>
    <source>
        <strain evidence="2 3">MAFF 242679</strain>
    </source>
</reference>